<dbReference type="InterPro" id="IPR001367">
    <property type="entry name" value="Fe_dep_repressor"/>
</dbReference>
<dbReference type="EMBL" id="VSSQ01117206">
    <property type="protein sequence ID" value="MPN51763.1"/>
    <property type="molecule type" value="Genomic_DNA"/>
</dbReference>
<keyword evidence="1" id="KW-0408">Iron</keyword>
<dbReference type="SUPFAM" id="SSF50037">
    <property type="entry name" value="C-terminal domain of transcriptional repressors"/>
    <property type="match status" value="1"/>
</dbReference>
<dbReference type="Pfam" id="PF04023">
    <property type="entry name" value="FeoA"/>
    <property type="match status" value="1"/>
</dbReference>
<reference evidence="3" key="1">
    <citation type="submission" date="2019-08" db="EMBL/GenBank/DDBJ databases">
        <authorList>
            <person name="Kucharzyk K."/>
            <person name="Murdoch R.W."/>
            <person name="Higgins S."/>
            <person name="Loffler F."/>
        </authorList>
    </citation>
    <scope>NUCLEOTIDE SEQUENCE</scope>
</reference>
<dbReference type="InterPro" id="IPR007167">
    <property type="entry name" value="Fe-transptr_FeoA-like"/>
</dbReference>
<dbReference type="AlphaFoldDB" id="A0A645IX45"/>
<dbReference type="SUPFAM" id="SSF47979">
    <property type="entry name" value="Iron-dependent repressor protein, dimerization domain"/>
    <property type="match status" value="1"/>
</dbReference>
<organism evidence="3">
    <name type="scientific">bioreactor metagenome</name>
    <dbReference type="NCBI Taxonomy" id="1076179"/>
    <lineage>
        <taxon>unclassified sequences</taxon>
        <taxon>metagenomes</taxon>
        <taxon>ecological metagenomes</taxon>
    </lineage>
</organism>
<dbReference type="InterPro" id="IPR036421">
    <property type="entry name" value="Fe_dep_repressor_sf"/>
</dbReference>
<sequence>MRRRHAGLRRFFSETLRLPEHVADAAACKMEHVIGENEMARLTILGDAIAGRKDCAELRAYLEETFDALPDAETEVLIALDQLPEGASGMIAHVGAALRGRKKFADLGLVPGTVLTMEGRAPFGDLLRVRVMGSTLSLRSGDAAYILLKKHPVASGYFKA</sequence>
<feature type="domain" description="Ferrous iron transporter FeoA-like" evidence="2">
    <location>
        <begin position="78"/>
        <end position="150"/>
    </location>
</feature>
<proteinExistence type="predicted"/>
<dbReference type="GO" id="GO:0046914">
    <property type="term" value="F:transition metal ion binding"/>
    <property type="evidence" value="ECO:0007669"/>
    <property type="project" value="InterPro"/>
</dbReference>
<name>A0A645IX45_9ZZZZ</name>
<dbReference type="InterPro" id="IPR038157">
    <property type="entry name" value="FeoA_core_dom"/>
</dbReference>
<dbReference type="Gene3D" id="1.10.60.10">
    <property type="entry name" value="Iron dependent repressor, metal binding and dimerisation domain"/>
    <property type="match status" value="1"/>
</dbReference>
<dbReference type="InterPro" id="IPR008988">
    <property type="entry name" value="Transcriptional_repressor_C"/>
</dbReference>
<protein>
    <recommendedName>
        <fullName evidence="2">Ferrous iron transporter FeoA-like domain-containing protein</fullName>
    </recommendedName>
</protein>
<dbReference type="GO" id="GO:0046983">
    <property type="term" value="F:protein dimerization activity"/>
    <property type="evidence" value="ECO:0007669"/>
    <property type="project" value="InterPro"/>
</dbReference>
<dbReference type="Gene3D" id="2.30.30.90">
    <property type="match status" value="1"/>
</dbReference>
<dbReference type="Pfam" id="PF02742">
    <property type="entry name" value="Fe_dep_repr_C"/>
    <property type="match status" value="1"/>
</dbReference>
<gene>
    <name evidence="3" type="ORF">SDC9_199412</name>
</gene>
<evidence type="ECO:0000256" key="1">
    <source>
        <dbReference type="ARBA" id="ARBA00023004"/>
    </source>
</evidence>
<evidence type="ECO:0000313" key="3">
    <source>
        <dbReference type="EMBL" id="MPN51763.1"/>
    </source>
</evidence>
<comment type="caution">
    <text evidence="3">The sequence shown here is derived from an EMBL/GenBank/DDBJ whole genome shotgun (WGS) entry which is preliminary data.</text>
</comment>
<accession>A0A645IX45</accession>
<evidence type="ECO:0000259" key="2">
    <source>
        <dbReference type="SMART" id="SM00899"/>
    </source>
</evidence>
<dbReference type="SMART" id="SM00899">
    <property type="entry name" value="FeoA"/>
    <property type="match status" value="1"/>
</dbReference>